<dbReference type="EMBL" id="JAULSN010000004">
    <property type="protein sequence ID" value="KAK3374304.1"/>
    <property type="molecule type" value="Genomic_DNA"/>
</dbReference>
<dbReference type="Pfam" id="PF17111">
    <property type="entry name" value="PigL_N"/>
    <property type="match status" value="1"/>
</dbReference>
<dbReference type="Proteomes" id="UP001287356">
    <property type="component" value="Unassembled WGS sequence"/>
</dbReference>
<protein>
    <recommendedName>
        <fullName evidence="2">Azaphilone pigments biosynthesis cluster protein L N-terminal domain-containing protein</fullName>
    </recommendedName>
</protein>
<dbReference type="InterPro" id="IPR031348">
    <property type="entry name" value="PigL_N"/>
</dbReference>
<name>A0AAE0KCX7_9PEZI</name>
<feature type="region of interest" description="Disordered" evidence="1">
    <location>
        <begin position="473"/>
        <end position="497"/>
    </location>
</feature>
<feature type="domain" description="Azaphilone pigments biosynthesis cluster protein L N-terminal" evidence="2">
    <location>
        <begin position="1"/>
        <end position="162"/>
    </location>
</feature>
<keyword evidence="4" id="KW-1185">Reference proteome</keyword>
<dbReference type="AlphaFoldDB" id="A0AAE0KCX7"/>
<dbReference type="Gene3D" id="1.25.40.10">
    <property type="entry name" value="Tetratricopeptide repeat domain"/>
    <property type="match status" value="1"/>
</dbReference>
<evidence type="ECO:0000313" key="3">
    <source>
        <dbReference type="EMBL" id="KAK3374304.1"/>
    </source>
</evidence>
<sequence length="497" mass="54884">MDPLSIACGAAALASTATSISIWLCNLIKDVKNVDTKIHDLSSEVTRLTDLLTSVEHTVRKCQEISLTLAHLDEHMWQQIDNALVDCKVTLEELDRTTMRISGEYNTDAKSITRLLKKPSMHFRFTVHGDEVSDLTKKIYKSNCSMQTALAVVNVTQVSQESLFTELRNLKSLVETSLKVAKEQQVASTDPFAARQSRNLESLAKAAKKFHMDASTTASTRYSTTSWGYRSEGGGLTAAQRERIEEWNELQTVDETTEDSLSDNVLSLPTDSHTTITTPDVEDFPSGTGKGKEKSASVEPEKAGKAAVDKEAGEDEDDDDTESDVELDFLKNFEELAHARFMAQDYSKAEQFLRMAVERSTGDVSGTTSFKMLKLKLALCCCLQEKWDHAAGIVESMSKARSPANLPVFHLLQAISLAHLEGGRFEEAYMVCKTALQGKKKIMGRTSSDYYECLTVFAAICDKKGDTLEGEAKHRLSKKVARPPSNLARAELPSPTS</sequence>
<accession>A0AAE0KCX7</accession>
<gene>
    <name evidence="3" type="ORF">B0T24DRAFT_594407</name>
</gene>
<evidence type="ECO:0000313" key="4">
    <source>
        <dbReference type="Proteomes" id="UP001287356"/>
    </source>
</evidence>
<reference evidence="3" key="2">
    <citation type="submission" date="2023-06" db="EMBL/GenBank/DDBJ databases">
        <authorList>
            <consortium name="Lawrence Berkeley National Laboratory"/>
            <person name="Haridas S."/>
            <person name="Hensen N."/>
            <person name="Bonometti L."/>
            <person name="Westerberg I."/>
            <person name="Brannstrom I.O."/>
            <person name="Guillou S."/>
            <person name="Cros-Aarteil S."/>
            <person name="Calhoun S."/>
            <person name="Kuo A."/>
            <person name="Mondo S."/>
            <person name="Pangilinan J."/>
            <person name="Riley R."/>
            <person name="Labutti K."/>
            <person name="Andreopoulos B."/>
            <person name="Lipzen A."/>
            <person name="Chen C."/>
            <person name="Yanf M."/>
            <person name="Daum C."/>
            <person name="Ng V."/>
            <person name="Clum A."/>
            <person name="Steindorff A."/>
            <person name="Ohm R."/>
            <person name="Martin F."/>
            <person name="Silar P."/>
            <person name="Natvig D."/>
            <person name="Lalanne C."/>
            <person name="Gautier V."/>
            <person name="Ament-Velasquez S.L."/>
            <person name="Kruys A."/>
            <person name="Hutchinson M.I."/>
            <person name="Powell A.J."/>
            <person name="Barry K."/>
            <person name="Miller A.N."/>
            <person name="Grigoriev I.V."/>
            <person name="Debuchy R."/>
            <person name="Gladieux P."/>
            <person name="Thoren M.H."/>
            <person name="Johannesson H."/>
        </authorList>
    </citation>
    <scope>NUCLEOTIDE SEQUENCE</scope>
    <source>
        <strain evidence="3">CBS 958.72</strain>
    </source>
</reference>
<feature type="compositionally biased region" description="Polar residues" evidence="1">
    <location>
        <begin position="262"/>
        <end position="278"/>
    </location>
</feature>
<comment type="caution">
    <text evidence="3">The sequence shown here is derived from an EMBL/GenBank/DDBJ whole genome shotgun (WGS) entry which is preliminary data.</text>
</comment>
<evidence type="ECO:0000256" key="1">
    <source>
        <dbReference type="SAM" id="MobiDB-lite"/>
    </source>
</evidence>
<evidence type="ECO:0000259" key="2">
    <source>
        <dbReference type="Pfam" id="PF17111"/>
    </source>
</evidence>
<dbReference type="SUPFAM" id="SSF48452">
    <property type="entry name" value="TPR-like"/>
    <property type="match status" value="1"/>
</dbReference>
<feature type="compositionally biased region" description="Basic and acidic residues" evidence="1">
    <location>
        <begin position="290"/>
        <end position="311"/>
    </location>
</feature>
<feature type="region of interest" description="Disordered" evidence="1">
    <location>
        <begin position="251"/>
        <end position="323"/>
    </location>
</feature>
<dbReference type="InterPro" id="IPR011990">
    <property type="entry name" value="TPR-like_helical_dom_sf"/>
</dbReference>
<organism evidence="3 4">
    <name type="scientific">Lasiosphaeria ovina</name>
    <dbReference type="NCBI Taxonomy" id="92902"/>
    <lineage>
        <taxon>Eukaryota</taxon>
        <taxon>Fungi</taxon>
        <taxon>Dikarya</taxon>
        <taxon>Ascomycota</taxon>
        <taxon>Pezizomycotina</taxon>
        <taxon>Sordariomycetes</taxon>
        <taxon>Sordariomycetidae</taxon>
        <taxon>Sordariales</taxon>
        <taxon>Lasiosphaeriaceae</taxon>
        <taxon>Lasiosphaeria</taxon>
    </lineage>
</organism>
<feature type="compositionally biased region" description="Acidic residues" evidence="1">
    <location>
        <begin position="312"/>
        <end position="323"/>
    </location>
</feature>
<proteinExistence type="predicted"/>
<reference evidence="3" key="1">
    <citation type="journal article" date="2023" name="Mol. Phylogenet. Evol.">
        <title>Genome-scale phylogeny and comparative genomics of the fungal order Sordariales.</title>
        <authorList>
            <person name="Hensen N."/>
            <person name="Bonometti L."/>
            <person name="Westerberg I."/>
            <person name="Brannstrom I.O."/>
            <person name="Guillou S."/>
            <person name="Cros-Aarteil S."/>
            <person name="Calhoun S."/>
            <person name="Haridas S."/>
            <person name="Kuo A."/>
            <person name="Mondo S."/>
            <person name="Pangilinan J."/>
            <person name="Riley R."/>
            <person name="LaButti K."/>
            <person name="Andreopoulos B."/>
            <person name="Lipzen A."/>
            <person name="Chen C."/>
            <person name="Yan M."/>
            <person name="Daum C."/>
            <person name="Ng V."/>
            <person name="Clum A."/>
            <person name="Steindorff A."/>
            <person name="Ohm R.A."/>
            <person name="Martin F."/>
            <person name="Silar P."/>
            <person name="Natvig D.O."/>
            <person name="Lalanne C."/>
            <person name="Gautier V."/>
            <person name="Ament-Velasquez S.L."/>
            <person name="Kruys A."/>
            <person name="Hutchinson M.I."/>
            <person name="Powell A.J."/>
            <person name="Barry K."/>
            <person name="Miller A.N."/>
            <person name="Grigoriev I.V."/>
            <person name="Debuchy R."/>
            <person name="Gladieux P."/>
            <person name="Hiltunen Thoren M."/>
            <person name="Johannesson H."/>
        </authorList>
    </citation>
    <scope>NUCLEOTIDE SEQUENCE</scope>
    <source>
        <strain evidence="3">CBS 958.72</strain>
    </source>
</reference>